<proteinExistence type="predicted"/>
<sequence length="229" mass="24122">MDLGEPPSVENTAALPASDTSHSSNLPRPEARTLMPVSRHRAKVHPRTTGSAPLATAIPCWASVTRVLSTEPRDCSMKPIPSACTASMVQPDTVSSACVSAMTAASPVPVSSHPVTSARAPLTRTPWILLPSTRLSRTVTSAPSITAIALSTASVNRHRSTSPRAPEKSVRPCRTTLSRSVTEVFGRACTPMPLYARISARSSVSVPAWQPTTSASRPISTRPSTPTVP</sequence>
<dbReference type="Proteomes" id="UP000498740">
    <property type="component" value="Unassembled WGS sequence"/>
</dbReference>
<evidence type="ECO:0000256" key="1">
    <source>
        <dbReference type="SAM" id="MobiDB-lite"/>
    </source>
</evidence>
<comment type="caution">
    <text evidence="2">The sequence shown here is derived from an EMBL/GenBank/DDBJ whole genome shotgun (WGS) entry which is preliminary data.</text>
</comment>
<protein>
    <submittedName>
        <fullName evidence="2">Uncharacterized protein</fullName>
    </submittedName>
</protein>
<name>A0A7J0D2F2_STRMI</name>
<dbReference type="EMBL" id="BLWD01000001">
    <property type="protein sequence ID" value="GFN08921.1"/>
    <property type="molecule type" value="Genomic_DNA"/>
</dbReference>
<feature type="region of interest" description="Disordered" evidence="1">
    <location>
        <begin position="206"/>
        <end position="229"/>
    </location>
</feature>
<accession>A0A7J0D2F2</accession>
<evidence type="ECO:0000313" key="3">
    <source>
        <dbReference type="Proteomes" id="UP000498740"/>
    </source>
</evidence>
<reference evidence="2 3" key="1">
    <citation type="submission" date="2020-05" db="EMBL/GenBank/DDBJ databases">
        <title>Whole genome shotgun sequence of Streptomyces microflavus NBRC 13062.</title>
        <authorList>
            <person name="Komaki H."/>
            <person name="Tamura T."/>
        </authorList>
    </citation>
    <scope>NUCLEOTIDE SEQUENCE [LARGE SCALE GENOMIC DNA]</scope>
    <source>
        <strain evidence="2 3">NBRC 13062</strain>
    </source>
</reference>
<feature type="region of interest" description="Disordered" evidence="1">
    <location>
        <begin position="1"/>
        <end position="50"/>
    </location>
</feature>
<dbReference type="AlphaFoldDB" id="A0A7J0D2F2"/>
<gene>
    <name evidence="2" type="ORF">Smic_74770</name>
</gene>
<evidence type="ECO:0000313" key="2">
    <source>
        <dbReference type="EMBL" id="GFN08921.1"/>
    </source>
</evidence>
<organism evidence="2 3">
    <name type="scientific">Streptomyces microflavus</name>
    <name type="common">Streptomyces lipmanii</name>
    <dbReference type="NCBI Taxonomy" id="1919"/>
    <lineage>
        <taxon>Bacteria</taxon>
        <taxon>Bacillati</taxon>
        <taxon>Actinomycetota</taxon>
        <taxon>Actinomycetes</taxon>
        <taxon>Kitasatosporales</taxon>
        <taxon>Streptomycetaceae</taxon>
        <taxon>Streptomyces</taxon>
    </lineage>
</organism>